<reference evidence="2" key="1">
    <citation type="submission" date="2022-03" db="EMBL/GenBank/DDBJ databases">
        <authorList>
            <person name="Martin C."/>
        </authorList>
    </citation>
    <scope>NUCLEOTIDE SEQUENCE</scope>
</reference>
<keyword evidence="3" id="KW-1185">Reference proteome</keyword>
<protein>
    <submittedName>
        <fullName evidence="2">Uncharacterized protein</fullName>
    </submittedName>
</protein>
<feature type="compositionally biased region" description="Basic residues" evidence="1">
    <location>
        <begin position="46"/>
        <end position="56"/>
    </location>
</feature>
<evidence type="ECO:0000313" key="3">
    <source>
        <dbReference type="Proteomes" id="UP000749559"/>
    </source>
</evidence>
<name>A0A8S4N5X4_OWEFU</name>
<dbReference type="EMBL" id="CAIIXF020000001">
    <property type="protein sequence ID" value="CAH1776249.1"/>
    <property type="molecule type" value="Genomic_DNA"/>
</dbReference>
<comment type="caution">
    <text evidence="2">The sequence shown here is derived from an EMBL/GenBank/DDBJ whole genome shotgun (WGS) entry which is preliminary data.</text>
</comment>
<dbReference type="AlphaFoldDB" id="A0A8S4N5X4"/>
<organism evidence="2 3">
    <name type="scientific">Owenia fusiformis</name>
    <name type="common">Polychaete worm</name>
    <dbReference type="NCBI Taxonomy" id="6347"/>
    <lineage>
        <taxon>Eukaryota</taxon>
        <taxon>Metazoa</taxon>
        <taxon>Spiralia</taxon>
        <taxon>Lophotrochozoa</taxon>
        <taxon>Annelida</taxon>
        <taxon>Polychaeta</taxon>
        <taxon>Sedentaria</taxon>
        <taxon>Canalipalpata</taxon>
        <taxon>Sabellida</taxon>
        <taxon>Oweniida</taxon>
        <taxon>Oweniidae</taxon>
        <taxon>Owenia</taxon>
    </lineage>
</organism>
<gene>
    <name evidence="2" type="ORF">OFUS_LOCUS3443</name>
</gene>
<accession>A0A8S4N5X4</accession>
<feature type="region of interest" description="Disordered" evidence="1">
    <location>
        <begin position="1"/>
        <end position="104"/>
    </location>
</feature>
<evidence type="ECO:0000313" key="2">
    <source>
        <dbReference type="EMBL" id="CAH1776249.1"/>
    </source>
</evidence>
<dbReference type="Proteomes" id="UP000749559">
    <property type="component" value="Unassembled WGS sequence"/>
</dbReference>
<evidence type="ECO:0000256" key="1">
    <source>
        <dbReference type="SAM" id="MobiDB-lite"/>
    </source>
</evidence>
<proteinExistence type="predicted"/>
<feature type="compositionally biased region" description="Acidic residues" evidence="1">
    <location>
        <begin position="9"/>
        <end position="24"/>
    </location>
</feature>
<sequence>MSESPSMPDPDDDMEESLVIDEDAGATPTKKGKKRKAKEPKEPKERKKRGKKKKKHFGDEDDMVEFNSDTDLSGLMGNDTDYTPEPAPKKKKRTPKPKPAPPPAQVYFWKVKHARFYMCLNQRSK</sequence>